<sequence length="107" mass="12803">MNEEELRQWVQNRLNHNLSTEQTEQLIQFMRDTATRLQEAFLVITQNVTNVLDTGDDMNRFKQLTEYIQEKPKAAYRSKLVQAPGYNRTEFDRWRSRLGQGRGKRKK</sequence>
<organism evidence="1 2">
    <name type="scientific">Paenibacillus agilis</name>
    <dbReference type="NCBI Taxonomy" id="3020863"/>
    <lineage>
        <taxon>Bacteria</taxon>
        <taxon>Bacillati</taxon>
        <taxon>Bacillota</taxon>
        <taxon>Bacilli</taxon>
        <taxon>Bacillales</taxon>
        <taxon>Paenibacillaceae</taxon>
        <taxon>Paenibacillus</taxon>
    </lineage>
</organism>
<dbReference type="Proteomes" id="UP000318102">
    <property type="component" value="Unassembled WGS sequence"/>
</dbReference>
<reference evidence="1 2" key="1">
    <citation type="submission" date="2019-07" db="EMBL/GenBank/DDBJ databases">
        <authorList>
            <person name="Kim J."/>
        </authorList>
    </citation>
    <scope>NUCLEOTIDE SEQUENCE [LARGE SCALE GENOMIC DNA]</scope>
    <source>
        <strain evidence="1 2">N4</strain>
    </source>
</reference>
<accession>A0A559IXB2</accession>
<dbReference type="AlphaFoldDB" id="A0A559IXB2"/>
<protein>
    <submittedName>
        <fullName evidence="1">Uncharacterized protein</fullName>
    </submittedName>
</protein>
<gene>
    <name evidence="1" type="ORF">FPZ44_03845</name>
</gene>
<keyword evidence="2" id="KW-1185">Reference proteome</keyword>
<evidence type="ECO:0000313" key="1">
    <source>
        <dbReference type="EMBL" id="TVX92270.1"/>
    </source>
</evidence>
<dbReference type="RefSeq" id="WP_144987569.1">
    <property type="nucleotide sequence ID" value="NZ_VNJK01000001.1"/>
</dbReference>
<proteinExistence type="predicted"/>
<evidence type="ECO:0000313" key="2">
    <source>
        <dbReference type="Proteomes" id="UP000318102"/>
    </source>
</evidence>
<comment type="caution">
    <text evidence="1">The sequence shown here is derived from an EMBL/GenBank/DDBJ whole genome shotgun (WGS) entry which is preliminary data.</text>
</comment>
<name>A0A559IXB2_9BACL</name>
<dbReference type="EMBL" id="VNJK01000001">
    <property type="protein sequence ID" value="TVX92270.1"/>
    <property type="molecule type" value="Genomic_DNA"/>
</dbReference>